<evidence type="ECO:0000313" key="3">
    <source>
        <dbReference type="EMBL" id="MFD2417533.1"/>
    </source>
</evidence>
<accession>A0ABW5FR75</accession>
<gene>
    <name evidence="3" type="ORF">ACFSXZ_14480</name>
</gene>
<dbReference type="SUPFAM" id="SSF56219">
    <property type="entry name" value="DNase I-like"/>
    <property type="match status" value="1"/>
</dbReference>
<evidence type="ECO:0000313" key="4">
    <source>
        <dbReference type="Proteomes" id="UP001597417"/>
    </source>
</evidence>
<keyword evidence="1" id="KW-0812">Transmembrane</keyword>
<feature type="domain" description="Endonuclease/exonuclease/phosphatase" evidence="2">
    <location>
        <begin position="115"/>
        <end position="314"/>
    </location>
</feature>
<keyword evidence="3" id="KW-0255">Endonuclease</keyword>
<evidence type="ECO:0000256" key="1">
    <source>
        <dbReference type="SAM" id="Phobius"/>
    </source>
</evidence>
<sequence>MKTSAVAVPASATYGTRRHTVRMIALGVLALLFVAMAAMRFAGIDGNRYTAALLALTPYWTGAGLLLGILALTLRHWWIGVTVVAVAVALAAVLIPRLVPVPAPVASGRQVRIMAANLYLGRADAKSIVELVREHNVDVLDLEELTPRAVEEFDRAGLSEVLPYRVFKPDSDGAGSGIASRYPVTALSLAGPSLIAQPSARVDLGGAAVEVVAVHPIPPTTSVPTWKKEIGGLPAPDKTIRILAGDFNATLDHATFRRLLKSGYADAGERLGQGFVPTWPSRGWPPPVTIDHVVVDSRVAVTGYAVLGLPGSDHRAVYAQLTLPDNY</sequence>
<reference evidence="4" key="1">
    <citation type="journal article" date="2019" name="Int. J. Syst. Evol. Microbiol.">
        <title>The Global Catalogue of Microorganisms (GCM) 10K type strain sequencing project: providing services to taxonomists for standard genome sequencing and annotation.</title>
        <authorList>
            <consortium name="The Broad Institute Genomics Platform"/>
            <consortium name="The Broad Institute Genome Sequencing Center for Infectious Disease"/>
            <person name="Wu L."/>
            <person name="Ma J."/>
        </authorList>
    </citation>
    <scope>NUCLEOTIDE SEQUENCE [LARGE SCALE GENOMIC DNA]</scope>
    <source>
        <strain evidence="4">CGMCC 4.7645</strain>
    </source>
</reference>
<organism evidence="3 4">
    <name type="scientific">Amycolatopsis pigmentata</name>
    <dbReference type="NCBI Taxonomy" id="450801"/>
    <lineage>
        <taxon>Bacteria</taxon>
        <taxon>Bacillati</taxon>
        <taxon>Actinomycetota</taxon>
        <taxon>Actinomycetes</taxon>
        <taxon>Pseudonocardiales</taxon>
        <taxon>Pseudonocardiaceae</taxon>
        <taxon>Amycolatopsis</taxon>
    </lineage>
</organism>
<keyword evidence="3" id="KW-0378">Hydrolase</keyword>
<feature type="transmembrane region" description="Helical" evidence="1">
    <location>
        <begin position="20"/>
        <end position="39"/>
    </location>
</feature>
<protein>
    <submittedName>
        <fullName evidence="3">Endonuclease/exonuclease/phosphatase family protein</fullName>
    </submittedName>
</protein>
<dbReference type="EMBL" id="JBHUKR010000007">
    <property type="protein sequence ID" value="MFD2417533.1"/>
    <property type="molecule type" value="Genomic_DNA"/>
</dbReference>
<dbReference type="Proteomes" id="UP001597417">
    <property type="component" value="Unassembled WGS sequence"/>
</dbReference>
<evidence type="ECO:0000259" key="2">
    <source>
        <dbReference type="Pfam" id="PF03372"/>
    </source>
</evidence>
<dbReference type="InterPro" id="IPR036691">
    <property type="entry name" value="Endo/exonu/phosph_ase_sf"/>
</dbReference>
<comment type="caution">
    <text evidence="3">The sequence shown here is derived from an EMBL/GenBank/DDBJ whole genome shotgun (WGS) entry which is preliminary data.</text>
</comment>
<feature type="transmembrane region" description="Helical" evidence="1">
    <location>
        <begin position="77"/>
        <end position="99"/>
    </location>
</feature>
<proteinExistence type="predicted"/>
<keyword evidence="4" id="KW-1185">Reference proteome</keyword>
<dbReference type="RefSeq" id="WP_378265368.1">
    <property type="nucleotide sequence ID" value="NZ_JBHUKR010000007.1"/>
</dbReference>
<keyword evidence="1" id="KW-1133">Transmembrane helix</keyword>
<keyword evidence="3" id="KW-0540">Nuclease</keyword>
<name>A0ABW5FR75_9PSEU</name>
<feature type="transmembrane region" description="Helical" evidence="1">
    <location>
        <begin position="51"/>
        <end position="71"/>
    </location>
</feature>
<dbReference type="InterPro" id="IPR005135">
    <property type="entry name" value="Endo/exonuclease/phosphatase"/>
</dbReference>
<keyword evidence="1" id="KW-0472">Membrane</keyword>
<dbReference type="Gene3D" id="3.60.10.10">
    <property type="entry name" value="Endonuclease/exonuclease/phosphatase"/>
    <property type="match status" value="1"/>
</dbReference>
<dbReference type="Pfam" id="PF03372">
    <property type="entry name" value="Exo_endo_phos"/>
    <property type="match status" value="1"/>
</dbReference>
<dbReference type="GO" id="GO:0004519">
    <property type="term" value="F:endonuclease activity"/>
    <property type="evidence" value="ECO:0007669"/>
    <property type="project" value="UniProtKB-KW"/>
</dbReference>